<evidence type="ECO:0000256" key="2">
    <source>
        <dbReference type="ARBA" id="ARBA00004496"/>
    </source>
</evidence>
<feature type="compositionally biased region" description="Low complexity" evidence="13">
    <location>
        <begin position="1384"/>
        <end position="1402"/>
    </location>
</feature>
<evidence type="ECO:0000313" key="15">
    <source>
        <dbReference type="EnsemblMetazoa" id="G26542.1:cds"/>
    </source>
</evidence>
<feature type="compositionally biased region" description="Basic and acidic residues" evidence="13">
    <location>
        <begin position="209"/>
        <end position="276"/>
    </location>
</feature>
<evidence type="ECO:0000256" key="12">
    <source>
        <dbReference type="SAM" id="Coils"/>
    </source>
</evidence>
<evidence type="ECO:0000256" key="11">
    <source>
        <dbReference type="ARBA" id="ARBA00023242"/>
    </source>
</evidence>
<keyword evidence="10" id="KW-0804">Transcription</keyword>
<accession>A0A8W8L630</accession>
<comment type="similarity">
    <text evidence="3">Belongs to the transcription factor STAT family.</text>
</comment>
<evidence type="ECO:0000256" key="9">
    <source>
        <dbReference type="ARBA" id="ARBA00023159"/>
    </source>
</evidence>
<feature type="coiled-coil region" evidence="12">
    <location>
        <begin position="140"/>
        <end position="170"/>
    </location>
</feature>
<feature type="region of interest" description="Disordered" evidence="13">
    <location>
        <begin position="1298"/>
        <end position="1317"/>
    </location>
</feature>
<feature type="region of interest" description="Disordered" evidence="13">
    <location>
        <begin position="1"/>
        <end position="35"/>
    </location>
</feature>
<dbReference type="SUPFAM" id="SSF49417">
    <property type="entry name" value="p53-like transcription factors"/>
    <property type="match status" value="1"/>
</dbReference>
<name>A0A8W8L630_MAGGI</name>
<evidence type="ECO:0000256" key="6">
    <source>
        <dbReference type="ARBA" id="ARBA00022999"/>
    </source>
</evidence>
<evidence type="ECO:0000259" key="14">
    <source>
        <dbReference type="Pfam" id="PF02864"/>
    </source>
</evidence>
<dbReference type="GO" id="GO:0003677">
    <property type="term" value="F:DNA binding"/>
    <property type="evidence" value="ECO:0007669"/>
    <property type="project" value="UniProtKB-KW"/>
</dbReference>
<dbReference type="InterPro" id="IPR013801">
    <property type="entry name" value="STAT_TF_DNA-bd"/>
</dbReference>
<evidence type="ECO:0000256" key="4">
    <source>
        <dbReference type="ARBA" id="ARBA00022490"/>
    </source>
</evidence>
<reference evidence="15" key="1">
    <citation type="submission" date="2022-08" db="UniProtKB">
        <authorList>
            <consortium name="EnsemblMetazoa"/>
        </authorList>
    </citation>
    <scope>IDENTIFICATION</scope>
    <source>
        <strain evidence="15">05x7-T-G4-1.051#20</strain>
    </source>
</reference>
<dbReference type="InterPro" id="IPR008967">
    <property type="entry name" value="p53-like_TF_DNA-bd_sf"/>
</dbReference>
<keyword evidence="5" id="KW-0597">Phosphoprotein</keyword>
<feature type="compositionally biased region" description="Low complexity" evidence="13">
    <location>
        <begin position="1438"/>
        <end position="1448"/>
    </location>
</feature>
<dbReference type="Gene3D" id="1.10.238.10">
    <property type="entry name" value="EF-hand"/>
    <property type="match status" value="1"/>
</dbReference>
<evidence type="ECO:0000256" key="3">
    <source>
        <dbReference type="ARBA" id="ARBA00005586"/>
    </source>
</evidence>
<dbReference type="Gene3D" id="3.30.505.10">
    <property type="entry name" value="SH2 domain"/>
    <property type="match status" value="1"/>
</dbReference>
<dbReference type="GO" id="GO:0005634">
    <property type="term" value="C:nucleus"/>
    <property type="evidence" value="ECO:0007669"/>
    <property type="project" value="UniProtKB-SubCell"/>
</dbReference>
<dbReference type="InterPro" id="IPR036860">
    <property type="entry name" value="SH2_dom_sf"/>
</dbReference>
<feature type="compositionally biased region" description="Basic and acidic residues" evidence="13">
    <location>
        <begin position="1124"/>
        <end position="1145"/>
    </location>
</feature>
<feature type="region of interest" description="Disordered" evidence="13">
    <location>
        <begin position="1379"/>
        <end position="1448"/>
    </location>
</feature>
<evidence type="ECO:0000256" key="5">
    <source>
        <dbReference type="ARBA" id="ARBA00022553"/>
    </source>
</evidence>
<keyword evidence="11" id="KW-0539">Nucleus</keyword>
<proteinExistence type="inferred from homology"/>
<dbReference type="GO" id="GO:0003700">
    <property type="term" value="F:DNA-binding transcription factor activity"/>
    <property type="evidence" value="ECO:0007669"/>
    <property type="project" value="InterPro"/>
</dbReference>
<keyword evidence="6" id="KW-0727">SH2 domain</keyword>
<dbReference type="PANTHER" id="PTHR11801">
    <property type="entry name" value="SIGNAL TRANSDUCER AND ACTIVATOR OF TRANSCRIPTION"/>
    <property type="match status" value="1"/>
</dbReference>
<dbReference type="EnsemblMetazoa" id="G26542.1">
    <property type="protein sequence ID" value="G26542.1:cds"/>
    <property type="gene ID" value="G26542"/>
</dbReference>
<dbReference type="CDD" id="cd14801">
    <property type="entry name" value="STAT_DBD"/>
    <property type="match status" value="1"/>
</dbReference>
<dbReference type="SUPFAM" id="SSF55550">
    <property type="entry name" value="SH2 domain"/>
    <property type="match status" value="1"/>
</dbReference>
<keyword evidence="4" id="KW-0963">Cytoplasm</keyword>
<keyword evidence="9" id="KW-0010">Activator</keyword>
<evidence type="ECO:0000256" key="10">
    <source>
        <dbReference type="ARBA" id="ARBA00023163"/>
    </source>
</evidence>
<dbReference type="Proteomes" id="UP000005408">
    <property type="component" value="Unassembled WGS sequence"/>
</dbReference>
<evidence type="ECO:0000256" key="8">
    <source>
        <dbReference type="ARBA" id="ARBA00023125"/>
    </source>
</evidence>
<protein>
    <recommendedName>
        <fullName evidence="14">STAT transcription factor DNA-binding domain-containing protein</fullName>
    </recommendedName>
</protein>
<evidence type="ECO:0000256" key="13">
    <source>
        <dbReference type="SAM" id="MobiDB-lite"/>
    </source>
</evidence>
<feature type="region of interest" description="Disordered" evidence="13">
    <location>
        <begin position="1120"/>
        <end position="1187"/>
    </location>
</feature>
<keyword evidence="7" id="KW-0805">Transcription regulation</keyword>
<feature type="coiled-coil region" evidence="12">
    <location>
        <begin position="533"/>
        <end position="560"/>
    </location>
</feature>
<dbReference type="InterPro" id="IPR012345">
    <property type="entry name" value="STAT_TF_DNA-bd_N"/>
</dbReference>
<comment type="subcellular location">
    <subcellularLocation>
        <location evidence="2">Cytoplasm</location>
    </subcellularLocation>
    <subcellularLocation>
        <location evidence="1">Nucleus</location>
    </subcellularLocation>
</comment>
<keyword evidence="12" id="KW-0175">Coiled coil</keyword>
<feature type="compositionally biased region" description="Polar residues" evidence="13">
    <location>
        <begin position="1421"/>
        <end position="1437"/>
    </location>
</feature>
<feature type="compositionally biased region" description="Basic and acidic residues" evidence="13">
    <location>
        <begin position="25"/>
        <end position="34"/>
    </location>
</feature>
<keyword evidence="16" id="KW-1185">Reference proteome</keyword>
<feature type="coiled-coil region" evidence="12">
    <location>
        <begin position="587"/>
        <end position="614"/>
    </location>
</feature>
<feature type="region of interest" description="Disordered" evidence="13">
    <location>
        <begin position="196"/>
        <end position="316"/>
    </location>
</feature>
<dbReference type="GO" id="GO:0005737">
    <property type="term" value="C:cytoplasm"/>
    <property type="evidence" value="ECO:0007669"/>
    <property type="project" value="UniProtKB-SubCell"/>
</dbReference>
<evidence type="ECO:0000313" key="16">
    <source>
        <dbReference type="Proteomes" id="UP000005408"/>
    </source>
</evidence>
<dbReference type="Pfam" id="PF02864">
    <property type="entry name" value="STAT_bind"/>
    <property type="match status" value="1"/>
</dbReference>
<dbReference type="InterPro" id="IPR001217">
    <property type="entry name" value="STAT"/>
</dbReference>
<feature type="domain" description="STAT transcription factor DNA-binding" evidence="14">
    <location>
        <begin position="726"/>
        <end position="837"/>
    </location>
</feature>
<sequence length="1466" mass="166786">MESKSDIGNGPVINMERVPITEGQEIQRSDEKRANGIRNEGIKLRVKNIPVLEERRLLALERHIKRKRRRRPYVRKMKSSDKTEHQLGKTMVATNEKIPDDPGAFDFKDESLQVFEEKKEKEVRSQDEVEGTGMVVFDKYEKKQINLQATNDLIENIEVQSTEMNEAKDKQHDEQFDKLVEYVLDIVKSEIADKVEDELKSQSEVSHSQVKEESQIKKDEGAGVKVKQEKEEVKTSSPECARHVNDEDLKKGKENFQDEELKHLERAKDNENKIVDIGDENAEQSCNMSSTGSKEPTQKDPDDGDDGKTGFNTRNKVAIEEGDDEDDEGFMPRKLFFFSFFEFKPRSYLSIFSLCRCLFLCETELRKSIKDMEMATSESQSRPDVISYCLANPRFLERWQNIFKLGDQHMRDTRLNCQDLFLSKNWESLEQFVLENDENDPKSDEVYKCMYRMILDHFNEMEHQEANQNQRLSQRVVYDNIKNSYDENPKPFITSLCRYLQEEQNLLTQFMMAEAESMEVSPADDQDHILACMDESSKKVKNYIEKLESLEDQLAGFEQFSGGSNGINLSEQQKKLIRSQQRRDQLFTDIKCQLQKIETKAEEAEAILEKKMLAYKEKLKLFYVDLVDHRPPIPTEVERGYSRIGEILYNNLQYVLPKLESLVGSQMVQSTSCNLRSCFERLLKSSFVVTEQQKHIIKVELGSKKRNKEADGNKEEATNQKFRCPKFYATVRLLACDNIDCKGKVKAQFCNESEVNEKFQSGEWESPCEIKLKAKTDESPFEKKALATFKKLEIENFERKQDIQVCEDKFRIVFTTRVRIADQDTLVSTISLPIVVTTGASQSCNVHGSLLWQCFSTNDAFQLPIESASSLKWHIVFDMLNAKMRTLGGRDLCNDEKDHLGSRLMQEENPIPDEMDIPFRRFCVDKMMDIKEGDDKKKSATFWMWFLAVFNLTKSHLQDYWNNDLICGFIKKETAEQKLRSNNHNMKDYTYLLRFSDSVITDCQGQNLCGAISATVITNKGKKGKWKFLSTEPFKAETFKVKKKTLAQCVKTTYVKTTDTPAPDGNNVQLLQWLYKSPTSTISTEEAFQTYFTESKNRKENERYKKMEEILVLFNDMDLDDESSPERKREIKKAVGPSKKREAAKTRSGVIKAQRLSEPDPVMHSEATQTDSPMSVPPESPQTYSTGIPQTVLDLNEGQSQGSMGGQPLVSTQDTMETSSLSSVQSISIEEESLSSRHPNLSRMLSSNANPFLTIDEEALGQTLSLLQSEHGFSELLAYPEQQTGNTDFVYSNDQQMSPVPSMDSMQQPSPEMSMSSPAYSVQSLQSTDNNQHNGTMESIVYAPASTTMEESIGRIEDEKLAKMKEKMLLFEKLKSKITGKGGSSESYVSSSGSQAFSPQSATTLQSPPHSTCPLAASPAGSIQTNSVQSPNSQSVYSEASSPAGSVASSSSCLRVTCYLADAGGL</sequence>
<evidence type="ECO:0000256" key="7">
    <source>
        <dbReference type="ARBA" id="ARBA00023015"/>
    </source>
</evidence>
<organism evidence="15 16">
    <name type="scientific">Magallana gigas</name>
    <name type="common">Pacific oyster</name>
    <name type="synonym">Crassostrea gigas</name>
    <dbReference type="NCBI Taxonomy" id="29159"/>
    <lineage>
        <taxon>Eukaryota</taxon>
        <taxon>Metazoa</taxon>
        <taxon>Spiralia</taxon>
        <taxon>Lophotrochozoa</taxon>
        <taxon>Mollusca</taxon>
        <taxon>Bivalvia</taxon>
        <taxon>Autobranchia</taxon>
        <taxon>Pteriomorphia</taxon>
        <taxon>Ostreida</taxon>
        <taxon>Ostreoidea</taxon>
        <taxon>Ostreidae</taxon>
        <taxon>Magallana</taxon>
    </lineage>
</organism>
<feature type="compositionally biased region" description="Polar residues" evidence="13">
    <location>
        <begin position="283"/>
        <end position="295"/>
    </location>
</feature>
<dbReference type="Gene3D" id="2.60.40.630">
    <property type="entry name" value="STAT transcription factor, DNA-binding domain"/>
    <property type="match status" value="1"/>
</dbReference>
<evidence type="ECO:0000256" key="1">
    <source>
        <dbReference type="ARBA" id="ARBA00004123"/>
    </source>
</evidence>
<keyword evidence="8" id="KW-0238">DNA-binding</keyword>
<dbReference type="GO" id="GO:0007165">
    <property type="term" value="P:signal transduction"/>
    <property type="evidence" value="ECO:0007669"/>
    <property type="project" value="InterPro"/>
</dbReference>